<feature type="transmembrane region" description="Helical" evidence="8">
    <location>
        <begin position="231"/>
        <end position="248"/>
    </location>
</feature>
<feature type="transmembrane region" description="Helical" evidence="8">
    <location>
        <begin position="208"/>
        <end position="224"/>
    </location>
</feature>
<dbReference type="RefSeq" id="WP_012121220.1">
    <property type="nucleotide sequence ID" value="NC_009767.1"/>
</dbReference>
<dbReference type="HOGENOM" id="CLU_022870_0_0_0"/>
<evidence type="ECO:0000256" key="1">
    <source>
        <dbReference type="ARBA" id="ARBA00004651"/>
    </source>
</evidence>
<gene>
    <name evidence="10" type="ordered locus">Rcas_2725</name>
</gene>
<feature type="transmembrane region" description="Helical" evidence="8">
    <location>
        <begin position="101"/>
        <end position="120"/>
    </location>
</feature>
<dbReference type="eggNOG" id="COG1807">
    <property type="taxonomic scope" value="Bacteria"/>
</dbReference>
<evidence type="ECO:0000256" key="5">
    <source>
        <dbReference type="ARBA" id="ARBA00022692"/>
    </source>
</evidence>
<dbReference type="Proteomes" id="UP000000263">
    <property type="component" value="Chromosome"/>
</dbReference>
<dbReference type="AlphaFoldDB" id="A7NMM5"/>
<dbReference type="EMBL" id="CP000804">
    <property type="protein sequence ID" value="ABU58796.1"/>
    <property type="molecule type" value="Genomic_DNA"/>
</dbReference>
<dbReference type="GO" id="GO:0009103">
    <property type="term" value="P:lipopolysaccharide biosynthetic process"/>
    <property type="evidence" value="ECO:0007669"/>
    <property type="project" value="UniProtKB-ARBA"/>
</dbReference>
<dbReference type="KEGG" id="rca:Rcas_2725"/>
<dbReference type="GO" id="GO:0016763">
    <property type="term" value="F:pentosyltransferase activity"/>
    <property type="evidence" value="ECO:0007669"/>
    <property type="project" value="TreeGrafter"/>
</dbReference>
<dbReference type="GO" id="GO:0005886">
    <property type="term" value="C:plasma membrane"/>
    <property type="evidence" value="ECO:0007669"/>
    <property type="project" value="UniProtKB-SubCell"/>
</dbReference>
<reference evidence="10 11" key="1">
    <citation type="submission" date="2007-08" db="EMBL/GenBank/DDBJ databases">
        <title>Complete sequence of Roseiflexus castenholzii DSM 13941.</title>
        <authorList>
            <consortium name="US DOE Joint Genome Institute"/>
            <person name="Copeland A."/>
            <person name="Lucas S."/>
            <person name="Lapidus A."/>
            <person name="Barry K."/>
            <person name="Glavina del Rio T."/>
            <person name="Dalin E."/>
            <person name="Tice H."/>
            <person name="Pitluck S."/>
            <person name="Thompson L.S."/>
            <person name="Brettin T."/>
            <person name="Bruce D."/>
            <person name="Detter J.C."/>
            <person name="Han C."/>
            <person name="Tapia R."/>
            <person name="Schmutz J."/>
            <person name="Larimer F."/>
            <person name="Land M."/>
            <person name="Hauser L."/>
            <person name="Kyrpides N."/>
            <person name="Mikhailova N."/>
            <person name="Bryant D.A."/>
            <person name="Hanada S."/>
            <person name="Tsukatani Y."/>
            <person name="Richardson P."/>
        </authorList>
    </citation>
    <scope>NUCLEOTIDE SEQUENCE [LARGE SCALE GENOMIC DNA]</scope>
    <source>
        <strain evidence="11">DSM 13941 / HLO8</strain>
    </source>
</reference>
<keyword evidence="11" id="KW-1185">Reference proteome</keyword>
<keyword evidence="3" id="KW-0328">Glycosyltransferase</keyword>
<evidence type="ECO:0000256" key="2">
    <source>
        <dbReference type="ARBA" id="ARBA00022475"/>
    </source>
</evidence>
<evidence type="ECO:0000256" key="4">
    <source>
        <dbReference type="ARBA" id="ARBA00022679"/>
    </source>
</evidence>
<feature type="transmembrane region" description="Helical" evidence="8">
    <location>
        <begin position="369"/>
        <end position="396"/>
    </location>
</feature>
<accession>A7NMM5</accession>
<dbReference type="PANTHER" id="PTHR33908:SF11">
    <property type="entry name" value="MEMBRANE PROTEIN"/>
    <property type="match status" value="1"/>
</dbReference>
<dbReference type="InterPro" id="IPR050297">
    <property type="entry name" value="LipidA_mod_glycosyltrf_83"/>
</dbReference>
<dbReference type="OrthoDB" id="136857at2"/>
<comment type="subcellular location">
    <subcellularLocation>
        <location evidence="1">Cell membrane</location>
        <topology evidence="1">Multi-pass membrane protein</topology>
    </subcellularLocation>
</comment>
<dbReference type="PANTHER" id="PTHR33908">
    <property type="entry name" value="MANNOSYLTRANSFERASE YKCB-RELATED"/>
    <property type="match status" value="1"/>
</dbReference>
<dbReference type="InterPro" id="IPR038731">
    <property type="entry name" value="RgtA/B/C-like"/>
</dbReference>
<keyword evidence="2" id="KW-1003">Cell membrane</keyword>
<protein>
    <recommendedName>
        <fullName evidence="9">Glycosyltransferase RgtA/B/C/D-like domain-containing protein</fullName>
    </recommendedName>
</protein>
<keyword evidence="6 8" id="KW-1133">Transmembrane helix</keyword>
<proteinExistence type="predicted"/>
<keyword evidence="7 8" id="KW-0472">Membrane</keyword>
<feature type="domain" description="Glycosyltransferase RgtA/B/C/D-like" evidence="9">
    <location>
        <begin position="80"/>
        <end position="244"/>
    </location>
</feature>
<feature type="transmembrane region" description="Helical" evidence="8">
    <location>
        <begin position="408"/>
        <end position="428"/>
    </location>
</feature>
<feature type="transmembrane region" description="Helical" evidence="8">
    <location>
        <begin position="21"/>
        <end position="45"/>
    </location>
</feature>
<keyword evidence="4" id="KW-0808">Transferase</keyword>
<keyword evidence="5 8" id="KW-0812">Transmembrane</keyword>
<sequence length="782" mass="85114">MSGIIPTSMKPSSAHRPDRRLVAHLPLLPILATAAIFRIALWGALPRQGLISDEGEYLSAAWWLAHGRGFDWHQGYLWTRAPLYPIFLAAHLRLFGDQATAIFATQTVLSLISVVLIAALARRIAPPELKSAPLIAAVLASIYLPFVIYPQMFLSETLYICLVLGGMLALLHSQAQPAHALPDRSAHSLVGSIAAGILFGLATLTRSQTLLALPVIAGWAVMTRRRDLRRALLFLATATIVIAPWTAYNSRIYGGFIPVDTSGAFNLLIGAWSAHDGERRDAPTRDFVLAMFPDRRTAPPAETCLPHPGPQPNQAARQSAMVREGLCLIADRPQAFVQKSLIELVDLFRINYTGAERLTDGFSTGRLPVWYVLMTFLLDDTLYVLALPLGIIGWALARRSVSVSSAPVLLMGVWLIFNVLLAPLLFAINRFRMPLLPFMFILAAVTINTLIRHRDRFFAPLRTRYGIACATLAAALTLIAASPHACLEPRPPGSDSQWASYLGPYPSSLAITRIALAARPFALEDARFLAALQSGDLVTAEAILQRGTPGRDTARLGAALIAAHQGRYREALARLPPPNALIDAQDVKGSVVRGDLLRSIGDEAGARAAFTPRHVDAANPVEWAWDWLHPAPTHVIDLGGNLDLGYIRGCYLGEGDAAERRTYRWCTDGALLRFPGAGRAYSQRLTFIVDGRGWPADLRPDSPVRVLIGGNQVGTFPANPDGVRAFEVTLPPMTEGADVVVELHGPVFVPDAARYLSQQGEAAVGQVHRLMVRLDRVEIGKN</sequence>
<feature type="transmembrane region" description="Helical" evidence="8">
    <location>
        <begin position="434"/>
        <end position="451"/>
    </location>
</feature>
<evidence type="ECO:0000256" key="8">
    <source>
        <dbReference type="SAM" id="Phobius"/>
    </source>
</evidence>
<evidence type="ECO:0000259" key="9">
    <source>
        <dbReference type="Pfam" id="PF13231"/>
    </source>
</evidence>
<dbReference type="Pfam" id="PF13231">
    <property type="entry name" value="PMT_2"/>
    <property type="match status" value="1"/>
</dbReference>
<evidence type="ECO:0000256" key="7">
    <source>
        <dbReference type="ARBA" id="ARBA00023136"/>
    </source>
</evidence>
<organism evidence="10 11">
    <name type="scientific">Roseiflexus castenholzii (strain DSM 13941 / HLO8)</name>
    <dbReference type="NCBI Taxonomy" id="383372"/>
    <lineage>
        <taxon>Bacteria</taxon>
        <taxon>Bacillati</taxon>
        <taxon>Chloroflexota</taxon>
        <taxon>Chloroflexia</taxon>
        <taxon>Chloroflexales</taxon>
        <taxon>Roseiflexineae</taxon>
        <taxon>Roseiflexaceae</taxon>
        <taxon>Roseiflexus</taxon>
    </lineage>
</organism>
<name>A7NMM5_ROSCS</name>
<evidence type="ECO:0000256" key="3">
    <source>
        <dbReference type="ARBA" id="ARBA00022676"/>
    </source>
</evidence>
<evidence type="ECO:0000313" key="10">
    <source>
        <dbReference type="EMBL" id="ABU58796.1"/>
    </source>
</evidence>
<feature type="transmembrane region" description="Helical" evidence="8">
    <location>
        <begin position="132"/>
        <end position="151"/>
    </location>
</feature>
<evidence type="ECO:0000256" key="6">
    <source>
        <dbReference type="ARBA" id="ARBA00022989"/>
    </source>
</evidence>
<dbReference type="STRING" id="383372.Rcas_2725"/>
<evidence type="ECO:0000313" key="11">
    <source>
        <dbReference type="Proteomes" id="UP000000263"/>
    </source>
</evidence>